<accession>A0A517Z3Y3</accession>
<dbReference type="KEGG" id="mri:Mal4_14530"/>
<reference evidence="2 3" key="1">
    <citation type="submission" date="2019-02" db="EMBL/GenBank/DDBJ databases">
        <title>Deep-cultivation of Planctomycetes and their phenomic and genomic characterization uncovers novel biology.</title>
        <authorList>
            <person name="Wiegand S."/>
            <person name="Jogler M."/>
            <person name="Boedeker C."/>
            <person name="Pinto D."/>
            <person name="Vollmers J."/>
            <person name="Rivas-Marin E."/>
            <person name="Kohn T."/>
            <person name="Peeters S.H."/>
            <person name="Heuer A."/>
            <person name="Rast P."/>
            <person name="Oberbeckmann S."/>
            <person name="Bunk B."/>
            <person name="Jeske O."/>
            <person name="Meyerdierks A."/>
            <person name="Storesund J.E."/>
            <person name="Kallscheuer N."/>
            <person name="Luecker S."/>
            <person name="Lage O.M."/>
            <person name="Pohl T."/>
            <person name="Merkel B.J."/>
            <person name="Hornburger P."/>
            <person name="Mueller R.-W."/>
            <person name="Bruemmer F."/>
            <person name="Labrenz M."/>
            <person name="Spormann A.M."/>
            <person name="Op den Camp H."/>
            <person name="Overmann J."/>
            <person name="Amann R."/>
            <person name="Jetten M.S.M."/>
            <person name="Mascher T."/>
            <person name="Medema M.H."/>
            <person name="Devos D.P."/>
            <person name="Kaster A.-K."/>
            <person name="Ovreas L."/>
            <person name="Rohde M."/>
            <person name="Galperin M.Y."/>
            <person name="Jogler C."/>
        </authorList>
    </citation>
    <scope>NUCLEOTIDE SEQUENCE [LARGE SCALE GENOMIC DNA]</scope>
    <source>
        <strain evidence="2 3">Mal4</strain>
    </source>
</reference>
<dbReference type="AlphaFoldDB" id="A0A517Z3Y3"/>
<gene>
    <name evidence="2" type="ORF">Mal4_14530</name>
</gene>
<evidence type="ECO:0000256" key="1">
    <source>
        <dbReference type="SAM" id="MobiDB-lite"/>
    </source>
</evidence>
<dbReference type="EMBL" id="CP036275">
    <property type="protein sequence ID" value="QDU37145.1"/>
    <property type="molecule type" value="Genomic_DNA"/>
</dbReference>
<sequence length="310" mass="33606">MVRRLRRQHPTPRASPRETGVATSMLALGASMGPTEASLALLTPATATRLLAESRVCHGEPPLLRLRAVVSLVVTSVTHHSNPANAWFAVDCMPTRLRREGMAPFKHRGRVIRRCHGASPSATAPYAPVPHHERQGWRHPCSPLRASMAPTEASLALLTPATATRLLAESRVCHGEPPLSRLRAVAFLVVTPVTHHSHIVHVWFAVDRMPTRLRREGMAPFKHRECVIRRCHGASPSATAPYAPGLTTRDRGGDIHARLGGEHGTHRGFARVAHSSHGHPVATVVPFGRTSRIPGTAPSARPASQQDRSA</sequence>
<dbReference type="Proteomes" id="UP000320496">
    <property type="component" value="Chromosome"/>
</dbReference>
<proteinExistence type="predicted"/>
<feature type="region of interest" description="Disordered" evidence="1">
    <location>
        <begin position="273"/>
        <end position="310"/>
    </location>
</feature>
<feature type="region of interest" description="Disordered" evidence="1">
    <location>
        <begin position="1"/>
        <end position="20"/>
    </location>
</feature>
<evidence type="ECO:0000313" key="2">
    <source>
        <dbReference type="EMBL" id="QDU37145.1"/>
    </source>
</evidence>
<name>A0A517Z3Y3_9PLAN</name>
<feature type="compositionally biased region" description="Basic residues" evidence="1">
    <location>
        <begin position="1"/>
        <end position="10"/>
    </location>
</feature>
<organism evidence="2 3">
    <name type="scientific">Maioricimonas rarisocia</name>
    <dbReference type="NCBI Taxonomy" id="2528026"/>
    <lineage>
        <taxon>Bacteria</taxon>
        <taxon>Pseudomonadati</taxon>
        <taxon>Planctomycetota</taxon>
        <taxon>Planctomycetia</taxon>
        <taxon>Planctomycetales</taxon>
        <taxon>Planctomycetaceae</taxon>
        <taxon>Maioricimonas</taxon>
    </lineage>
</organism>
<protein>
    <submittedName>
        <fullName evidence="2">Uncharacterized protein</fullName>
    </submittedName>
</protein>
<evidence type="ECO:0000313" key="3">
    <source>
        <dbReference type="Proteomes" id="UP000320496"/>
    </source>
</evidence>
<keyword evidence="3" id="KW-1185">Reference proteome</keyword>